<protein>
    <recommendedName>
        <fullName evidence="4">Secreted effector protein</fullName>
    </recommendedName>
</protein>
<dbReference type="Proteomes" id="UP000286134">
    <property type="component" value="Unassembled WGS sequence"/>
</dbReference>
<accession>A0A420HNX2</accession>
<dbReference type="AlphaFoldDB" id="A0A420HNX2"/>
<gene>
    <name evidence="2" type="ORF">OnM2_062057</name>
</gene>
<feature type="signal peptide" evidence="1">
    <location>
        <begin position="1"/>
        <end position="25"/>
    </location>
</feature>
<name>A0A420HNX2_9PEZI</name>
<sequence length="232" mass="26790">MQLQLMNRKFLSSAFLLSLTYKVYALRPNWYPFYNKNNVADTPYGTSDFNAVDLVMNDDDSSSSISDGYNAVNLYYWPNFHCGQAKYARESVESTVPNAYPNSYPRYLVKDKFEQACTAIRAFHANGNKKSRKHMSCEPNLPDYYQNYPQLYKGPRIFFDTELPLYVCPVGTEKPSWLRKVIGAKTRDLVVISLGKTCRFKGLVRKRLWGNYWTKCITEWPSESGNLSPNIS</sequence>
<proteinExistence type="predicted"/>
<keyword evidence="3" id="KW-1185">Reference proteome</keyword>
<feature type="chain" id="PRO_5019156625" description="Secreted effector protein" evidence="1">
    <location>
        <begin position="26"/>
        <end position="232"/>
    </location>
</feature>
<organism evidence="2 3">
    <name type="scientific">Erysiphe neolycopersici</name>
    <dbReference type="NCBI Taxonomy" id="212602"/>
    <lineage>
        <taxon>Eukaryota</taxon>
        <taxon>Fungi</taxon>
        <taxon>Dikarya</taxon>
        <taxon>Ascomycota</taxon>
        <taxon>Pezizomycotina</taxon>
        <taxon>Leotiomycetes</taxon>
        <taxon>Erysiphales</taxon>
        <taxon>Erysiphaceae</taxon>
        <taxon>Erysiphe</taxon>
    </lineage>
</organism>
<evidence type="ECO:0000313" key="3">
    <source>
        <dbReference type="Proteomes" id="UP000286134"/>
    </source>
</evidence>
<comment type="caution">
    <text evidence="2">The sequence shown here is derived from an EMBL/GenBank/DDBJ whole genome shotgun (WGS) entry which is preliminary data.</text>
</comment>
<evidence type="ECO:0000313" key="2">
    <source>
        <dbReference type="EMBL" id="RKF59140.1"/>
    </source>
</evidence>
<dbReference type="EMBL" id="MCFK01006268">
    <property type="protein sequence ID" value="RKF59140.1"/>
    <property type="molecule type" value="Genomic_DNA"/>
</dbReference>
<evidence type="ECO:0008006" key="4">
    <source>
        <dbReference type="Google" id="ProtNLM"/>
    </source>
</evidence>
<keyword evidence="1" id="KW-0732">Signal</keyword>
<evidence type="ECO:0000256" key="1">
    <source>
        <dbReference type="SAM" id="SignalP"/>
    </source>
</evidence>
<reference evidence="2 3" key="1">
    <citation type="journal article" date="2018" name="BMC Genomics">
        <title>Comparative genome analyses reveal sequence features reflecting distinct modes of host-adaptation between dicot and monocot powdery mildew.</title>
        <authorList>
            <person name="Wu Y."/>
            <person name="Ma X."/>
            <person name="Pan Z."/>
            <person name="Kale S.D."/>
            <person name="Song Y."/>
            <person name="King H."/>
            <person name="Zhang Q."/>
            <person name="Presley C."/>
            <person name="Deng X."/>
            <person name="Wei C.I."/>
            <person name="Xiao S."/>
        </authorList>
    </citation>
    <scope>NUCLEOTIDE SEQUENCE [LARGE SCALE GENOMIC DNA]</scope>
    <source>
        <strain evidence="2">UMSG2</strain>
    </source>
</reference>